<dbReference type="InterPro" id="IPR025877">
    <property type="entry name" value="MobA-like_NTP_Trfase"/>
</dbReference>
<feature type="domain" description="MobA-like NTP transferase" evidence="2">
    <location>
        <begin position="349"/>
        <end position="511"/>
    </location>
</feature>
<dbReference type="GO" id="GO:0016779">
    <property type="term" value="F:nucleotidyltransferase activity"/>
    <property type="evidence" value="ECO:0007669"/>
    <property type="project" value="UniProtKB-ARBA"/>
</dbReference>
<dbReference type="InterPro" id="IPR029044">
    <property type="entry name" value="Nucleotide-diphossugar_trans"/>
</dbReference>
<comment type="caution">
    <text evidence="3">The sequence shown here is derived from an EMBL/GenBank/DDBJ whole genome shotgun (WGS) entry which is preliminary data.</text>
</comment>
<dbReference type="EMBL" id="JAAKZH010000001">
    <property type="protein sequence ID" value="NGO63022.1"/>
    <property type="molecule type" value="Genomic_DNA"/>
</dbReference>
<keyword evidence="3" id="KW-0808">Transferase</keyword>
<reference evidence="3 4" key="1">
    <citation type="submission" date="2020-02" db="EMBL/GenBank/DDBJ databases">
        <title>Genome sequence of the type strain CCBAU10050 of Rhizobium daejeonense.</title>
        <authorList>
            <person name="Gao J."/>
            <person name="Sun J."/>
        </authorList>
    </citation>
    <scope>NUCLEOTIDE SEQUENCE [LARGE SCALE GENOMIC DNA]</scope>
    <source>
        <strain evidence="3 4">CCBAU10050</strain>
    </source>
</reference>
<dbReference type="PIRSF" id="PIRSF036626">
    <property type="entry name" value="MPTBd_MobAlike"/>
    <property type="match status" value="1"/>
</dbReference>
<name>A0A6M1RP20_9HYPH</name>
<dbReference type="SUPFAM" id="SSF53448">
    <property type="entry name" value="Nucleotide-diphospho-sugar transferases"/>
    <property type="match status" value="1"/>
</dbReference>
<proteinExistence type="predicted"/>
<dbReference type="Gene3D" id="3.90.550.10">
    <property type="entry name" value="Spore Coat Polysaccharide Biosynthesis Protein SpsA, Chain A"/>
    <property type="match status" value="1"/>
</dbReference>
<evidence type="ECO:0000313" key="3">
    <source>
        <dbReference type="EMBL" id="NGO63022.1"/>
    </source>
</evidence>
<protein>
    <submittedName>
        <fullName evidence="3">NTP transferase domain-containing protein</fullName>
    </submittedName>
</protein>
<dbReference type="AlphaFoldDB" id="A0A6M1RP20"/>
<dbReference type="Pfam" id="PF12804">
    <property type="entry name" value="NTP_transf_3"/>
    <property type="match status" value="1"/>
</dbReference>
<gene>
    <name evidence="3" type="ORF">G6N76_05005</name>
</gene>
<dbReference type="RefSeq" id="WP_163899397.1">
    <property type="nucleotide sequence ID" value="NZ_CP048427.1"/>
</dbReference>
<dbReference type="InterPro" id="IPR012184">
    <property type="entry name" value="Bifunc_Mopterin-bd"/>
</dbReference>
<evidence type="ECO:0000313" key="4">
    <source>
        <dbReference type="Proteomes" id="UP000477849"/>
    </source>
</evidence>
<dbReference type="CDD" id="cd03522">
    <property type="entry name" value="MoeA_like"/>
    <property type="match status" value="1"/>
</dbReference>
<evidence type="ECO:0000256" key="1">
    <source>
        <dbReference type="ARBA" id="ARBA00022842"/>
    </source>
</evidence>
<dbReference type="InterPro" id="IPR036425">
    <property type="entry name" value="MoaB/Mog-like_dom_sf"/>
</dbReference>
<keyword evidence="1" id="KW-0460">Magnesium</keyword>
<accession>A0A6M1RP20</accession>
<dbReference type="CDD" id="cd04182">
    <property type="entry name" value="GT_2_like_f"/>
    <property type="match status" value="1"/>
</dbReference>
<dbReference type="PANTHER" id="PTHR43777">
    <property type="entry name" value="MOLYBDENUM COFACTOR CYTIDYLYLTRANSFERASE"/>
    <property type="match status" value="1"/>
</dbReference>
<dbReference type="PANTHER" id="PTHR43777:SF1">
    <property type="entry name" value="MOLYBDENUM COFACTOR CYTIDYLYLTRANSFERASE"/>
    <property type="match status" value="1"/>
</dbReference>
<evidence type="ECO:0000259" key="2">
    <source>
        <dbReference type="Pfam" id="PF12804"/>
    </source>
</evidence>
<dbReference type="SUPFAM" id="SSF53218">
    <property type="entry name" value="Molybdenum cofactor biosynthesis proteins"/>
    <property type="match status" value="1"/>
</dbReference>
<dbReference type="Gene3D" id="3.40.980.10">
    <property type="entry name" value="MoaB/Mog-like domain"/>
    <property type="match status" value="1"/>
</dbReference>
<keyword evidence="4" id="KW-1185">Reference proteome</keyword>
<sequence length="544" mass="56830">MIFGEFPLEGAEGLVLAHSVQLPPGRLPKGHRLSGSDLSRLSEAGIRTIIACRLEDGDLGEDEAAGRLAAGISLDHLRMSEPATGRVNFYATCNGLFVASRELVDRFNRVDPAITFACLADHSDVREGDLVATVKIIPLGVSGASVASALSILAEGRAIELKPYRPRNVALIATQLPSLKTSVMDKTARILEQRLAASGSRLVGEWRVAHRADAVAGAIEDALRLQPADPPLVVVFGASAMCDPVDVIPESIRMAGGTVDQVGLPVDPGNLLVLGHVGEIPVIGAPGCARSPKENGFDWVLNRILAGENPDALELTGLGVGGLLMEIPSRPLPREVATSADTPLRVGIIILAAGKASRMGEGGRHKLLAEFEGVPLVRRMAERALDAGSGPVVLVAGFRASEISACLEGLPVDIEENRDYASGMASSIRTGLAAASLQDVEGVMILLADMPGVTRADLEELVKAFRKSGGRSIVRAVADGKRGNPVILPRATFPALMRLEGDIGARHIIETSGLPIIDVEIGAAAKLDVDTPEAVLAAGGVLKG</sequence>
<organism evidence="3 4">
    <name type="scientific">Rhizobium daejeonense</name>
    <dbReference type="NCBI Taxonomy" id="240521"/>
    <lineage>
        <taxon>Bacteria</taxon>
        <taxon>Pseudomonadati</taxon>
        <taxon>Pseudomonadota</taxon>
        <taxon>Alphaproteobacteria</taxon>
        <taxon>Hyphomicrobiales</taxon>
        <taxon>Rhizobiaceae</taxon>
        <taxon>Rhizobium/Agrobacterium group</taxon>
        <taxon>Rhizobium</taxon>
    </lineage>
</organism>
<dbReference type="Proteomes" id="UP000477849">
    <property type="component" value="Unassembled WGS sequence"/>
</dbReference>